<dbReference type="Pfam" id="PF12776">
    <property type="entry name" value="Myb_DNA-bind_3"/>
    <property type="match status" value="1"/>
</dbReference>
<reference evidence="2 3" key="1">
    <citation type="submission" date="2014-04" db="EMBL/GenBank/DDBJ databases">
        <authorList>
            <consortium name="DOE Joint Genome Institute"/>
            <person name="Kuo A."/>
            <person name="Kohler A."/>
            <person name="Costa M.D."/>
            <person name="Nagy L.G."/>
            <person name="Floudas D."/>
            <person name="Copeland A."/>
            <person name="Barry K.W."/>
            <person name="Cichocki N."/>
            <person name="Veneault-Fourrey C."/>
            <person name="LaButti K."/>
            <person name="Lindquist E.A."/>
            <person name="Lipzen A."/>
            <person name="Lundell T."/>
            <person name="Morin E."/>
            <person name="Murat C."/>
            <person name="Sun H."/>
            <person name="Tunlid A."/>
            <person name="Henrissat B."/>
            <person name="Grigoriev I.V."/>
            <person name="Hibbett D.S."/>
            <person name="Martin F."/>
            <person name="Nordberg H.P."/>
            <person name="Cantor M.N."/>
            <person name="Hua S.X."/>
        </authorList>
    </citation>
    <scope>NUCLEOTIDE SEQUENCE [LARGE SCALE GENOMIC DNA]</scope>
    <source>
        <strain evidence="2 3">441</strain>
    </source>
</reference>
<keyword evidence="3" id="KW-1185">Reference proteome</keyword>
<proteinExistence type="predicted"/>
<feature type="domain" description="Myb/SANT-like" evidence="1">
    <location>
        <begin position="6"/>
        <end position="104"/>
    </location>
</feature>
<dbReference type="OrthoDB" id="2686136at2759"/>
<name>A0A0C9YS96_9AGAM</name>
<evidence type="ECO:0000313" key="2">
    <source>
        <dbReference type="EMBL" id="KIK16819.1"/>
    </source>
</evidence>
<dbReference type="AlphaFoldDB" id="A0A0C9YS96"/>
<evidence type="ECO:0000259" key="1">
    <source>
        <dbReference type="Pfam" id="PF12776"/>
    </source>
</evidence>
<dbReference type="STRING" id="765257.A0A0C9YS96"/>
<sequence>RKVLVKWSEEEEHALVVYLQEHAPAAGDDLNFSKKHFNNVCQHLKEKLPNQHGGKKTSSTYLSKWTSLKEEYFTVIDLKKASSFTWSNEHGAGMSSHDVVWKDYVKAWFSFVVQMHRCAACFRNKGFHLFTVMAVMMPSHNKGMYV</sequence>
<dbReference type="EMBL" id="KN833846">
    <property type="protein sequence ID" value="KIK16819.1"/>
    <property type="molecule type" value="Genomic_DNA"/>
</dbReference>
<dbReference type="HOGENOM" id="CLU_082499_2_1_1"/>
<dbReference type="Proteomes" id="UP000054018">
    <property type="component" value="Unassembled WGS sequence"/>
</dbReference>
<reference evidence="3" key="2">
    <citation type="submission" date="2015-01" db="EMBL/GenBank/DDBJ databases">
        <title>Evolutionary Origins and Diversification of the Mycorrhizal Mutualists.</title>
        <authorList>
            <consortium name="DOE Joint Genome Institute"/>
            <consortium name="Mycorrhizal Genomics Consortium"/>
            <person name="Kohler A."/>
            <person name="Kuo A."/>
            <person name="Nagy L.G."/>
            <person name="Floudas D."/>
            <person name="Copeland A."/>
            <person name="Barry K.W."/>
            <person name="Cichocki N."/>
            <person name="Veneault-Fourrey C."/>
            <person name="LaButti K."/>
            <person name="Lindquist E.A."/>
            <person name="Lipzen A."/>
            <person name="Lundell T."/>
            <person name="Morin E."/>
            <person name="Murat C."/>
            <person name="Riley R."/>
            <person name="Ohm R."/>
            <person name="Sun H."/>
            <person name="Tunlid A."/>
            <person name="Henrissat B."/>
            <person name="Grigoriev I.V."/>
            <person name="Hibbett D.S."/>
            <person name="Martin F."/>
        </authorList>
    </citation>
    <scope>NUCLEOTIDE SEQUENCE [LARGE SCALE GENOMIC DNA]</scope>
    <source>
        <strain evidence="3">441</strain>
    </source>
</reference>
<evidence type="ECO:0000313" key="3">
    <source>
        <dbReference type="Proteomes" id="UP000054018"/>
    </source>
</evidence>
<accession>A0A0C9YS96</accession>
<gene>
    <name evidence="2" type="ORF">PISMIDRAFT_75329</name>
</gene>
<dbReference type="InterPro" id="IPR024752">
    <property type="entry name" value="Myb/SANT-like_dom"/>
</dbReference>
<organism evidence="2 3">
    <name type="scientific">Pisolithus microcarpus 441</name>
    <dbReference type="NCBI Taxonomy" id="765257"/>
    <lineage>
        <taxon>Eukaryota</taxon>
        <taxon>Fungi</taxon>
        <taxon>Dikarya</taxon>
        <taxon>Basidiomycota</taxon>
        <taxon>Agaricomycotina</taxon>
        <taxon>Agaricomycetes</taxon>
        <taxon>Agaricomycetidae</taxon>
        <taxon>Boletales</taxon>
        <taxon>Sclerodermatineae</taxon>
        <taxon>Pisolithaceae</taxon>
        <taxon>Pisolithus</taxon>
    </lineage>
</organism>
<feature type="non-terminal residue" evidence="2">
    <location>
        <position position="146"/>
    </location>
</feature>
<feature type="non-terminal residue" evidence="2">
    <location>
        <position position="1"/>
    </location>
</feature>
<protein>
    <recommendedName>
        <fullName evidence="1">Myb/SANT-like domain-containing protein</fullName>
    </recommendedName>
</protein>